<dbReference type="AlphaFoldDB" id="A0A2G2ZJD2"/>
<organism evidence="1 2">
    <name type="scientific">Capsicum annuum</name>
    <name type="common">Capsicum pepper</name>
    <dbReference type="NCBI Taxonomy" id="4072"/>
    <lineage>
        <taxon>Eukaryota</taxon>
        <taxon>Viridiplantae</taxon>
        <taxon>Streptophyta</taxon>
        <taxon>Embryophyta</taxon>
        <taxon>Tracheophyta</taxon>
        <taxon>Spermatophyta</taxon>
        <taxon>Magnoliopsida</taxon>
        <taxon>eudicotyledons</taxon>
        <taxon>Gunneridae</taxon>
        <taxon>Pentapetalae</taxon>
        <taxon>asterids</taxon>
        <taxon>lamiids</taxon>
        <taxon>Solanales</taxon>
        <taxon>Solanaceae</taxon>
        <taxon>Solanoideae</taxon>
        <taxon>Capsiceae</taxon>
        <taxon>Capsicum</taxon>
    </lineage>
</organism>
<dbReference type="Proteomes" id="UP000222542">
    <property type="component" value="Unassembled WGS sequence"/>
</dbReference>
<evidence type="ECO:0000313" key="1">
    <source>
        <dbReference type="EMBL" id="PHT82034.1"/>
    </source>
</evidence>
<evidence type="ECO:0000313" key="2">
    <source>
        <dbReference type="Proteomes" id="UP000222542"/>
    </source>
</evidence>
<dbReference type="PANTHER" id="PTHR21477:SF12">
    <property type="entry name" value="PROTEIN PHLOEM PROTEIN 2-LIKE A10"/>
    <property type="match status" value="1"/>
</dbReference>
<name>A0A2G2ZJD2_CAPAN</name>
<dbReference type="STRING" id="4072.A0A2G2ZJD2"/>
<protein>
    <submittedName>
        <fullName evidence="1">Protein PHLOEM PROTEIN 2-LIKE A10</fullName>
    </submittedName>
</protein>
<reference evidence="1 2" key="2">
    <citation type="journal article" date="2017" name="Genome Biol.">
        <title>New reference genome sequences of hot pepper reveal the massive evolution of plant disease-resistance genes by retroduplication.</title>
        <authorList>
            <person name="Kim S."/>
            <person name="Park J."/>
            <person name="Yeom S.I."/>
            <person name="Kim Y.M."/>
            <person name="Seo E."/>
            <person name="Kim K.T."/>
            <person name="Kim M.S."/>
            <person name="Lee J.M."/>
            <person name="Cheong K."/>
            <person name="Shin H.S."/>
            <person name="Kim S.B."/>
            <person name="Han K."/>
            <person name="Lee J."/>
            <person name="Park M."/>
            <person name="Lee H.A."/>
            <person name="Lee H.Y."/>
            <person name="Lee Y."/>
            <person name="Oh S."/>
            <person name="Lee J.H."/>
            <person name="Choi E."/>
            <person name="Choi E."/>
            <person name="Lee S.E."/>
            <person name="Jeon J."/>
            <person name="Kim H."/>
            <person name="Choi G."/>
            <person name="Song H."/>
            <person name="Lee J."/>
            <person name="Lee S.C."/>
            <person name="Kwon J.K."/>
            <person name="Lee H.Y."/>
            <person name="Koo N."/>
            <person name="Hong Y."/>
            <person name="Kim R.W."/>
            <person name="Kang W.H."/>
            <person name="Huh J.H."/>
            <person name="Kang B.C."/>
            <person name="Yang T.J."/>
            <person name="Lee Y.H."/>
            <person name="Bennetzen J.L."/>
            <person name="Choi D."/>
        </authorList>
    </citation>
    <scope>NUCLEOTIDE SEQUENCE [LARGE SCALE GENOMIC DNA]</scope>
    <source>
        <strain evidence="2">cv. CM334</strain>
    </source>
</reference>
<dbReference type="EMBL" id="AYRZ02000005">
    <property type="protein sequence ID" value="PHT82034.1"/>
    <property type="molecule type" value="Genomic_DNA"/>
</dbReference>
<dbReference type="PANTHER" id="PTHR21477">
    <property type="entry name" value="ZGC:172139"/>
    <property type="match status" value="1"/>
</dbReference>
<sequence length="134" mass="14849">MRLLGACISMAKMVSDSFEAFSVVSKDLKEFLQSDSDEPLRSLKQLPKIARYEEFTNSVVRVLLALTVGILRGYGSENKSEVEEVGGLSFVDMDRMMCTVGIRFVSVVVRSFARKLVLGFYSNSGSDEGSNRNC</sequence>
<dbReference type="Gramene" id="PHT82034">
    <property type="protein sequence ID" value="PHT82034"/>
    <property type="gene ID" value="T459_15049"/>
</dbReference>
<reference evidence="1 2" key="1">
    <citation type="journal article" date="2014" name="Nat. Genet.">
        <title>Genome sequence of the hot pepper provides insights into the evolution of pungency in Capsicum species.</title>
        <authorList>
            <person name="Kim S."/>
            <person name="Park M."/>
            <person name="Yeom S.I."/>
            <person name="Kim Y.M."/>
            <person name="Lee J.M."/>
            <person name="Lee H.A."/>
            <person name="Seo E."/>
            <person name="Choi J."/>
            <person name="Cheong K."/>
            <person name="Kim K.T."/>
            <person name="Jung K."/>
            <person name="Lee G.W."/>
            <person name="Oh S.K."/>
            <person name="Bae C."/>
            <person name="Kim S.B."/>
            <person name="Lee H.Y."/>
            <person name="Kim S.Y."/>
            <person name="Kim M.S."/>
            <person name="Kang B.C."/>
            <person name="Jo Y.D."/>
            <person name="Yang H.B."/>
            <person name="Jeong H.J."/>
            <person name="Kang W.H."/>
            <person name="Kwon J.K."/>
            <person name="Shin C."/>
            <person name="Lim J.Y."/>
            <person name="Park J.H."/>
            <person name="Huh J.H."/>
            <person name="Kim J.S."/>
            <person name="Kim B.D."/>
            <person name="Cohen O."/>
            <person name="Paran I."/>
            <person name="Suh M.C."/>
            <person name="Lee S.B."/>
            <person name="Kim Y.K."/>
            <person name="Shin Y."/>
            <person name="Noh S.J."/>
            <person name="Park J."/>
            <person name="Seo Y.S."/>
            <person name="Kwon S.Y."/>
            <person name="Kim H.A."/>
            <person name="Park J.M."/>
            <person name="Kim H.J."/>
            <person name="Choi S.B."/>
            <person name="Bosland P.W."/>
            <person name="Reeves G."/>
            <person name="Jo S.H."/>
            <person name="Lee B.W."/>
            <person name="Cho H.T."/>
            <person name="Choi H.S."/>
            <person name="Lee M.S."/>
            <person name="Yu Y."/>
            <person name="Do Choi Y."/>
            <person name="Park B.S."/>
            <person name="van Deynze A."/>
            <person name="Ashrafi H."/>
            <person name="Hill T."/>
            <person name="Kim W.T."/>
            <person name="Pai H.S."/>
            <person name="Ahn H.K."/>
            <person name="Yeam I."/>
            <person name="Giovannoni J.J."/>
            <person name="Rose J.K."/>
            <person name="Sorensen I."/>
            <person name="Lee S.J."/>
            <person name="Kim R.W."/>
            <person name="Choi I.Y."/>
            <person name="Choi B.S."/>
            <person name="Lim J.S."/>
            <person name="Lee Y.H."/>
            <person name="Choi D."/>
        </authorList>
    </citation>
    <scope>NUCLEOTIDE SEQUENCE [LARGE SCALE GENOMIC DNA]</scope>
    <source>
        <strain evidence="2">cv. CM334</strain>
    </source>
</reference>
<keyword evidence="2" id="KW-1185">Reference proteome</keyword>
<gene>
    <name evidence="1" type="ORF">T459_15049</name>
</gene>
<accession>A0A2G2ZJD2</accession>
<proteinExistence type="predicted"/>
<dbReference type="InterPro" id="IPR019141">
    <property type="entry name" value="DUF2045"/>
</dbReference>
<comment type="caution">
    <text evidence="1">The sequence shown here is derived from an EMBL/GenBank/DDBJ whole genome shotgun (WGS) entry which is preliminary data.</text>
</comment>